<keyword evidence="1" id="KW-0472">Membrane</keyword>
<feature type="transmembrane region" description="Helical" evidence="1">
    <location>
        <begin position="176"/>
        <end position="202"/>
    </location>
</feature>
<feature type="transmembrane region" description="Helical" evidence="1">
    <location>
        <begin position="127"/>
        <end position="146"/>
    </location>
</feature>
<proteinExistence type="predicted"/>
<organism evidence="2">
    <name type="scientific">Proteus vulgaris</name>
    <dbReference type="NCBI Taxonomy" id="585"/>
    <lineage>
        <taxon>Bacteria</taxon>
        <taxon>Pseudomonadati</taxon>
        <taxon>Pseudomonadota</taxon>
        <taxon>Gammaproteobacteria</taxon>
        <taxon>Enterobacterales</taxon>
        <taxon>Morganellaceae</taxon>
        <taxon>Proteus</taxon>
    </lineage>
</organism>
<dbReference type="AlphaFoldDB" id="A0A385JMV8"/>
<evidence type="ECO:0000256" key="1">
    <source>
        <dbReference type="SAM" id="Phobius"/>
    </source>
</evidence>
<feature type="transmembrane region" description="Helical" evidence="1">
    <location>
        <begin position="328"/>
        <end position="349"/>
    </location>
</feature>
<dbReference type="EMBL" id="KY710709">
    <property type="protein sequence ID" value="AXY99682.1"/>
    <property type="molecule type" value="Genomic_DNA"/>
</dbReference>
<feature type="transmembrane region" description="Helical" evidence="1">
    <location>
        <begin position="81"/>
        <end position="107"/>
    </location>
</feature>
<accession>A0A385JMV8</accession>
<reference evidence="2" key="1">
    <citation type="journal article" date="2017" name="PLoS ONE">
        <title>Genetic diversity of the O antigens of Proteus species and the development of a suspension array for molecular serotyping.</title>
        <authorList>
            <person name="Yu X."/>
            <person name="Torzewska A."/>
            <person name="Zhang X."/>
            <person name="Yin Z."/>
            <person name="Drzewiecka D."/>
            <person name="Cao H."/>
            <person name="Liu B."/>
            <person name="Knirel Y.A."/>
            <person name="Rozalski A."/>
            <person name="Wang L."/>
        </authorList>
    </citation>
    <scope>NUCLEOTIDE SEQUENCE</scope>
    <source>
        <strain evidence="2">CCUG 4669</strain>
    </source>
</reference>
<sequence>MIKINKLASLFLYLLLPMIGFLLSLLSIRRRNNFLYLNSFYISIFIFIIFIYIPPLGDLYRHYQLFEHIDFNNPKIYKLDFLFYFNLIIFKNLCIPFFILPALYTSISVYLYLKSFEILYNNYSKNHVKITTLIIYVLIILLNISLFTTASGLRFGLSTALVIFAYSLIISKNKNLVPLIILLFASFMHFSSYLFIIIYFFSKIKLNKLTFIALSSIAIIMSQIIVFLFEYLVQILNYGHSYVLGKWADSSGKNIAGQIKIILNQLPFFLFLFLFIINKNKFKNINIIYWAVIIALLTKFSFTLFLRFSVVPTFIMLYMLLIAYKEKLIIYIILLFSIIYFLSDSIYGYRRQILLGNMWEALYKPPILKMINIDKDYDFMLNQINKDGLWINNPVES</sequence>
<keyword evidence="1" id="KW-1133">Transmembrane helix</keyword>
<keyword evidence="1" id="KW-0812">Transmembrane</keyword>
<evidence type="ECO:0000313" key="2">
    <source>
        <dbReference type="EMBL" id="AXY99682.1"/>
    </source>
</evidence>
<dbReference type="Pfam" id="PF14897">
    <property type="entry name" value="EpsG"/>
    <property type="match status" value="1"/>
</dbReference>
<feature type="transmembrane region" description="Helical" evidence="1">
    <location>
        <begin position="255"/>
        <end position="275"/>
    </location>
</feature>
<feature type="transmembrane region" description="Helical" evidence="1">
    <location>
        <begin position="287"/>
        <end position="308"/>
    </location>
</feature>
<name>A0A385JMV8_PROVU</name>
<feature type="transmembrane region" description="Helical" evidence="1">
    <location>
        <begin position="40"/>
        <end position="60"/>
    </location>
</feature>
<dbReference type="InterPro" id="IPR049458">
    <property type="entry name" value="EpsG-like"/>
</dbReference>
<feature type="transmembrane region" description="Helical" evidence="1">
    <location>
        <begin position="7"/>
        <end position="28"/>
    </location>
</feature>
<feature type="transmembrane region" description="Helical" evidence="1">
    <location>
        <begin position="209"/>
        <end position="235"/>
    </location>
</feature>
<protein>
    <submittedName>
        <fullName evidence="2">Wzy</fullName>
    </submittedName>
</protein>